<sequence>MPATASWPAPELRLAAGAMRLHLAPALGGAIAGWWHDGLALLRPPAPGAATVRDLASFPLIPFSNRIAQGRFCFAGESYNLPRDVRDARHAMHGNALYAAWQVAGTTSHTARLTLRYQPGEAQTPYFPFAYEAAQTYCLTETALQIGLTLRNAGTRPFPAGFGHHLYFPRHSGAVLRFNASGYWRNGPDGLPAATATDLCDAYARGARIGAHVVDNGFYGWDGMAEISYPAEHLTLRLTATPPLRHAVLFVPEGRDFFAFEPVSHSTDAINRAPAEMRVLAPNETMHAQIVLSVEAR</sequence>
<reference evidence="2" key="1">
    <citation type="journal article" date="2019" name="Int. J. Syst. Evol. Microbiol.">
        <title>The Global Catalogue of Microorganisms (GCM) 10K type strain sequencing project: providing services to taxonomists for standard genome sequencing and annotation.</title>
        <authorList>
            <consortium name="The Broad Institute Genomics Platform"/>
            <consortium name="The Broad Institute Genome Sequencing Center for Infectious Disease"/>
            <person name="Wu L."/>
            <person name="Ma J."/>
        </authorList>
    </citation>
    <scope>NUCLEOTIDE SEQUENCE [LARGE SCALE GENOMIC DNA]</scope>
    <source>
        <strain evidence="2">NBRC 112502</strain>
    </source>
</reference>
<protein>
    <submittedName>
        <fullName evidence="1">Aldose 1-epimerase</fullName>
    </submittedName>
</protein>
<dbReference type="InterPro" id="IPR008183">
    <property type="entry name" value="Aldose_1/G6P_1-epimerase"/>
</dbReference>
<dbReference type="Pfam" id="PF01263">
    <property type="entry name" value="Aldose_epim"/>
    <property type="match status" value="1"/>
</dbReference>
<gene>
    <name evidence="1" type="ORF">GCM10010909_18540</name>
</gene>
<proteinExistence type="predicted"/>
<dbReference type="RefSeq" id="WP_284257901.1">
    <property type="nucleotide sequence ID" value="NZ_BSOS01000061.1"/>
</dbReference>
<organism evidence="1 2">
    <name type="scientific">Acidocella aquatica</name>
    <dbReference type="NCBI Taxonomy" id="1922313"/>
    <lineage>
        <taxon>Bacteria</taxon>
        <taxon>Pseudomonadati</taxon>
        <taxon>Pseudomonadota</taxon>
        <taxon>Alphaproteobacteria</taxon>
        <taxon>Acetobacterales</taxon>
        <taxon>Acidocellaceae</taxon>
        <taxon>Acidocella</taxon>
    </lineage>
</organism>
<evidence type="ECO:0000313" key="1">
    <source>
        <dbReference type="EMBL" id="GLR67173.1"/>
    </source>
</evidence>
<dbReference type="InterPro" id="IPR011013">
    <property type="entry name" value="Gal_mutarotase_sf_dom"/>
</dbReference>
<dbReference type="InterPro" id="IPR014718">
    <property type="entry name" value="GH-type_carb-bd"/>
</dbReference>
<keyword evidence="2" id="KW-1185">Reference proteome</keyword>
<name>A0ABQ6AAA8_9PROT</name>
<dbReference type="Proteomes" id="UP001156641">
    <property type="component" value="Unassembled WGS sequence"/>
</dbReference>
<evidence type="ECO:0000313" key="2">
    <source>
        <dbReference type="Proteomes" id="UP001156641"/>
    </source>
</evidence>
<dbReference type="Gene3D" id="2.70.98.10">
    <property type="match status" value="1"/>
</dbReference>
<accession>A0ABQ6AAA8</accession>
<comment type="caution">
    <text evidence="1">The sequence shown here is derived from an EMBL/GenBank/DDBJ whole genome shotgun (WGS) entry which is preliminary data.</text>
</comment>
<dbReference type="CDD" id="cd09021">
    <property type="entry name" value="Aldose_epim_Ec_YphB"/>
    <property type="match status" value="1"/>
</dbReference>
<dbReference type="SUPFAM" id="SSF74650">
    <property type="entry name" value="Galactose mutarotase-like"/>
    <property type="match status" value="1"/>
</dbReference>
<dbReference type="EMBL" id="BSOS01000061">
    <property type="protein sequence ID" value="GLR67173.1"/>
    <property type="molecule type" value="Genomic_DNA"/>
</dbReference>